<evidence type="ECO:0000256" key="2">
    <source>
        <dbReference type="ARBA" id="ARBA00023015"/>
    </source>
</evidence>
<evidence type="ECO:0000256" key="3">
    <source>
        <dbReference type="ARBA" id="ARBA00023125"/>
    </source>
</evidence>
<dbReference type="Pfam" id="PF00126">
    <property type="entry name" value="HTH_1"/>
    <property type="match status" value="1"/>
</dbReference>
<evidence type="ECO:0000313" key="7">
    <source>
        <dbReference type="Proteomes" id="UP001243195"/>
    </source>
</evidence>
<dbReference type="SUPFAM" id="SSF46785">
    <property type="entry name" value="Winged helix' DNA-binding domain"/>
    <property type="match status" value="1"/>
</dbReference>
<dbReference type="GO" id="GO:0003700">
    <property type="term" value="F:DNA-binding transcription factor activity"/>
    <property type="evidence" value="ECO:0007669"/>
    <property type="project" value="InterPro"/>
</dbReference>
<dbReference type="RefSeq" id="WP_308955314.1">
    <property type="nucleotide sequence ID" value="NZ_JAVICY010000002.1"/>
</dbReference>
<dbReference type="PANTHER" id="PTHR30118">
    <property type="entry name" value="HTH-TYPE TRANSCRIPTIONAL REGULATOR LEUO-RELATED"/>
    <property type="match status" value="1"/>
</dbReference>
<dbReference type="InterPro" id="IPR005119">
    <property type="entry name" value="LysR_subst-bd"/>
</dbReference>
<organism evidence="6 7">
    <name type="scientific">Acinetobacter gerneri</name>
    <dbReference type="NCBI Taxonomy" id="202952"/>
    <lineage>
        <taxon>Bacteria</taxon>
        <taxon>Pseudomonadati</taxon>
        <taxon>Pseudomonadota</taxon>
        <taxon>Gammaproteobacteria</taxon>
        <taxon>Moraxellales</taxon>
        <taxon>Moraxellaceae</taxon>
        <taxon>Acinetobacter</taxon>
    </lineage>
</organism>
<evidence type="ECO:0000256" key="4">
    <source>
        <dbReference type="ARBA" id="ARBA00023163"/>
    </source>
</evidence>
<dbReference type="GO" id="GO:0003677">
    <property type="term" value="F:DNA binding"/>
    <property type="evidence" value="ECO:0007669"/>
    <property type="project" value="UniProtKB-KW"/>
</dbReference>
<reference evidence="6" key="1">
    <citation type="submission" date="2023-08" db="EMBL/GenBank/DDBJ databases">
        <title>Emergence of clinically-relevant ST2 carbapenem-resistant Acinetobacter baumannii strains in hospital sewages in Zhejiang, East of China.</title>
        <authorList>
            <person name="Kaichao C."/>
            <person name="Zhang R."/>
        </authorList>
    </citation>
    <scope>NUCLEOTIDE SEQUENCE</scope>
    <source>
        <strain evidence="6">M-SY-60</strain>
    </source>
</reference>
<evidence type="ECO:0000256" key="1">
    <source>
        <dbReference type="ARBA" id="ARBA00009437"/>
    </source>
</evidence>
<dbReference type="Pfam" id="PF03466">
    <property type="entry name" value="LysR_substrate"/>
    <property type="match status" value="1"/>
</dbReference>
<dbReference type="SUPFAM" id="SSF53850">
    <property type="entry name" value="Periplasmic binding protein-like II"/>
    <property type="match status" value="1"/>
</dbReference>
<gene>
    <name evidence="6" type="ORF">RFH51_04630</name>
</gene>
<dbReference type="InterPro" id="IPR036388">
    <property type="entry name" value="WH-like_DNA-bd_sf"/>
</dbReference>
<accession>A0AAW8JKJ6</accession>
<dbReference type="Proteomes" id="UP001243195">
    <property type="component" value="Unassembled WGS sequence"/>
</dbReference>
<evidence type="ECO:0000259" key="5">
    <source>
        <dbReference type="PROSITE" id="PS50931"/>
    </source>
</evidence>
<dbReference type="PANTHER" id="PTHR30118:SF6">
    <property type="entry name" value="HTH-TYPE TRANSCRIPTIONAL REGULATOR LEUO"/>
    <property type="match status" value="1"/>
</dbReference>
<comment type="similarity">
    <text evidence="1">Belongs to the LysR transcriptional regulatory family.</text>
</comment>
<keyword evidence="4" id="KW-0804">Transcription</keyword>
<comment type="caution">
    <text evidence="6">The sequence shown here is derived from an EMBL/GenBank/DDBJ whole genome shotgun (WGS) entry which is preliminary data.</text>
</comment>
<dbReference type="EMBL" id="JAVIDA010000004">
    <property type="protein sequence ID" value="MDQ9070744.1"/>
    <property type="molecule type" value="Genomic_DNA"/>
</dbReference>
<dbReference type="InterPro" id="IPR050389">
    <property type="entry name" value="LysR-type_TF"/>
</dbReference>
<dbReference type="AlphaFoldDB" id="A0AAW8JKJ6"/>
<dbReference type="Gene3D" id="1.10.10.10">
    <property type="entry name" value="Winged helix-like DNA-binding domain superfamily/Winged helix DNA-binding domain"/>
    <property type="match status" value="1"/>
</dbReference>
<evidence type="ECO:0000313" key="6">
    <source>
        <dbReference type="EMBL" id="MDQ9070744.1"/>
    </source>
</evidence>
<dbReference type="InterPro" id="IPR000847">
    <property type="entry name" value="LysR_HTH_N"/>
</dbReference>
<feature type="domain" description="HTH lysR-type" evidence="5">
    <location>
        <begin position="6"/>
        <end position="63"/>
    </location>
</feature>
<dbReference type="PROSITE" id="PS50931">
    <property type="entry name" value="HTH_LYSR"/>
    <property type="match status" value="1"/>
</dbReference>
<sequence>MRYKNLDLNLLVALNHFLTEQSVSKAAEKMYITQSSASNALSRLREYFDDDILIPVGKNMTLTARAKTLVKPVKEILFSIDSKIIQKPFFDPHTDLLKFKICVSDYSLATVCPILIDYIRENNYNIHLDFIAQTTKPEFALEYEEVDLLIIPEISAAQKHPIEHVFEDDFVCISSKKYLNIGETIGYDDFVNTPHVVMKPTFTSGSIESIWMNDIGIERKVAVSCYSFSMIPVFVANSNYIATIHRGLAAKYAESHDLAIHELPFEFPKFRQTVQWHRYKEKDQELLFLINILKECYKKMSIFKEI</sequence>
<protein>
    <submittedName>
        <fullName evidence="6">LysR family transcriptional regulator</fullName>
    </submittedName>
</protein>
<keyword evidence="3" id="KW-0238">DNA-binding</keyword>
<proteinExistence type="inferred from homology"/>
<dbReference type="Gene3D" id="3.40.190.10">
    <property type="entry name" value="Periplasmic binding protein-like II"/>
    <property type="match status" value="2"/>
</dbReference>
<dbReference type="InterPro" id="IPR036390">
    <property type="entry name" value="WH_DNA-bd_sf"/>
</dbReference>
<name>A0AAW8JKJ6_9GAMM</name>
<keyword evidence="2" id="KW-0805">Transcription regulation</keyword>